<dbReference type="AlphaFoldDB" id="A0A085WXM1"/>
<evidence type="ECO:0000256" key="3">
    <source>
        <dbReference type="ARBA" id="ARBA00022989"/>
    </source>
</evidence>
<keyword evidence="3 5" id="KW-1133">Transmembrane helix</keyword>
<gene>
    <name evidence="7" type="ORF">DB31_0697</name>
</gene>
<dbReference type="PANTHER" id="PTHR43027:SF2">
    <property type="entry name" value="TRANSPORT PERMEASE PROTEIN"/>
    <property type="match status" value="1"/>
</dbReference>
<evidence type="ECO:0000256" key="4">
    <source>
        <dbReference type="ARBA" id="ARBA00023136"/>
    </source>
</evidence>
<comment type="caution">
    <text evidence="7">The sequence shown here is derived from an EMBL/GenBank/DDBJ whole genome shotgun (WGS) entry which is preliminary data.</text>
</comment>
<reference evidence="7 8" key="1">
    <citation type="submission" date="2014-04" db="EMBL/GenBank/DDBJ databases">
        <title>Genome assembly of Hyalangium minutum DSM 14724.</title>
        <authorList>
            <person name="Sharma G."/>
            <person name="Subramanian S."/>
        </authorList>
    </citation>
    <scope>NUCLEOTIDE SEQUENCE [LARGE SCALE GENOMIC DNA]</scope>
    <source>
        <strain evidence="7 8">DSM 14724</strain>
    </source>
</reference>
<feature type="transmembrane region" description="Helical" evidence="5">
    <location>
        <begin position="152"/>
        <end position="175"/>
    </location>
</feature>
<feature type="transmembrane region" description="Helical" evidence="5">
    <location>
        <begin position="265"/>
        <end position="283"/>
    </location>
</feature>
<dbReference type="PROSITE" id="PS51012">
    <property type="entry name" value="ABC_TM2"/>
    <property type="match status" value="1"/>
</dbReference>
<proteinExistence type="predicted"/>
<dbReference type="RefSeq" id="WP_044181749.1">
    <property type="nucleotide sequence ID" value="NZ_JMCB01000001.1"/>
</dbReference>
<dbReference type="InterPro" id="IPR052902">
    <property type="entry name" value="ABC-2_transporter"/>
</dbReference>
<dbReference type="Pfam" id="PF12698">
    <property type="entry name" value="ABC2_membrane_3"/>
    <property type="match status" value="1"/>
</dbReference>
<evidence type="ECO:0000313" key="8">
    <source>
        <dbReference type="Proteomes" id="UP000028725"/>
    </source>
</evidence>
<name>A0A085WXM1_9BACT</name>
<keyword evidence="4 5" id="KW-0472">Membrane</keyword>
<dbReference type="STRING" id="394096.DB31_0697"/>
<feature type="transmembrane region" description="Helical" evidence="5">
    <location>
        <begin position="196"/>
        <end position="219"/>
    </location>
</feature>
<comment type="subcellular location">
    <subcellularLocation>
        <location evidence="1">Membrane</location>
        <topology evidence="1">Multi-pass membrane protein</topology>
    </subcellularLocation>
</comment>
<keyword evidence="8" id="KW-1185">Reference proteome</keyword>
<feature type="domain" description="ABC transmembrane type-2" evidence="6">
    <location>
        <begin position="118"/>
        <end position="344"/>
    </location>
</feature>
<feature type="transmembrane region" description="Helical" evidence="5">
    <location>
        <begin position="319"/>
        <end position="341"/>
    </location>
</feature>
<evidence type="ECO:0000256" key="2">
    <source>
        <dbReference type="ARBA" id="ARBA00022692"/>
    </source>
</evidence>
<feature type="transmembrane region" description="Helical" evidence="5">
    <location>
        <begin position="24"/>
        <end position="43"/>
    </location>
</feature>
<evidence type="ECO:0000256" key="5">
    <source>
        <dbReference type="SAM" id="Phobius"/>
    </source>
</evidence>
<dbReference type="PANTHER" id="PTHR43027">
    <property type="entry name" value="DOXORUBICIN RESISTANCE ABC TRANSPORTER PERMEASE PROTEIN DRRC-RELATED"/>
    <property type="match status" value="1"/>
</dbReference>
<dbReference type="GO" id="GO:0140359">
    <property type="term" value="F:ABC-type transporter activity"/>
    <property type="evidence" value="ECO:0007669"/>
    <property type="project" value="InterPro"/>
</dbReference>
<evidence type="ECO:0000313" key="7">
    <source>
        <dbReference type="EMBL" id="KFE72434.1"/>
    </source>
</evidence>
<protein>
    <submittedName>
        <fullName evidence="7">ABC-type transporter, permease protein</fullName>
    </submittedName>
</protein>
<feature type="transmembrane region" description="Helical" evidence="5">
    <location>
        <begin position="231"/>
        <end position="253"/>
    </location>
</feature>
<evidence type="ECO:0000256" key="1">
    <source>
        <dbReference type="ARBA" id="ARBA00004141"/>
    </source>
</evidence>
<evidence type="ECO:0000259" key="6">
    <source>
        <dbReference type="PROSITE" id="PS51012"/>
    </source>
</evidence>
<accession>A0A085WXM1</accession>
<dbReference type="EMBL" id="JMCB01000001">
    <property type="protein sequence ID" value="KFE72434.1"/>
    <property type="molecule type" value="Genomic_DNA"/>
</dbReference>
<keyword evidence="2 5" id="KW-0812">Transmembrane</keyword>
<organism evidence="7 8">
    <name type="scientific">Hyalangium minutum</name>
    <dbReference type="NCBI Taxonomy" id="394096"/>
    <lineage>
        <taxon>Bacteria</taxon>
        <taxon>Pseudomonadati</taxon>
        <taxon>Myxococcota</taxon>
        <taxon>Myxococcia</taxon>
        <taxon>Myxococcales</taxon>
        <taxon>Cystobacterineae</taxon>
        <taxon>Archangiaceae</taxon>
        <taxon>Hyalangium</taxon>
    </lineage>
</organism>
<dbReference type="InterPro" id="IPR013525">
    <property type="entry name" value="ABC2_TM"/>
</dbReference>
<dbReference type="InterPro" id="IPR047817">
    <property type="entry name" value="ABC2_TM_bact-type"/>
</dbReference>
<dbReference type="Proteomes" id="UP000028725">
    <property type="component" value="Unassembled WGS sequence"/>
</dbReference>
<dbReference type="GO" id="GO:0016020">
    <property type="term" value="C:membrane"/>
    <property type="evidence" value="ECO:0007669"/>
    <property type="project" value="UniProtKB-SubCell"/>
</dbReference>
<sequence length="344" mass="37783">MNSNHPLGQLVLFRMRGFLREPAALFWVFVFPLLTALALGVAFRNRALPELAVAVVDSPEAEQLVPTLDAVDGLTAQQMTEAAGRDALRRGKVSLVLIPGAKPELIVDPAQAEGRTARLMVVDTLERLQGRVDHVALQRTEVTAPGSRYIDFLIPGLLGFGIMSSSLWGLGWALVQMRTGKLLKRLVATPMKRGHFLLSFMIGRSMLAVVEILFFVAFARLLFDVRMFGSLLSFTLLGLWGSTAFGGLALLVVCRANNAETASGLMNLVSMPMTVLSGVFFASTNFPDWLQPVIQFLPLTALNDGLRSIMLDGTPLLALWPQVLILGVWGLIPFFIALRYFKWM</sequence>
<dbReference type="OrthoDB" id="9778589at2"/>